<evidence type="ECO:0000256" key="2">
    <source>
        <dbReference type="SAM" id="SignalP"/>
    </source>
</evidence>
<dbReference type="InterPro" id="IPR050570">
    <property type="entry name" value="Cell_wall_metabolism_enzyme"/>
</dbReference>
<evidence type="ECO:0000313" key="4">
    <source>
        <dbReference type="EMBL" id="OUZ40033.1"/>
    </source>
</evidence>
<dbReference type="InterPro" id="IPR011055">
    <property type="entry name" value="Dup_hybrid_motif"/>
</dbReference>
<evidence type="ECO:0000313" key="5">
    <source>
        <dbReference type="Proteomes" id="UP000196594"/>
    </source>
</evidence>
<dbReference type="Pfam" id="PF01551">
    <property type="entry name" value="Peptidase_M23"/>
    <property type="match status" value="1"/>
</dbReference>
<dbReference type="Gene3D" id="2.70.70.10">
    <property type="entry name" value="Glucose Permease (Domain IIA)"/>
    <property type="match status" value="1"/>
</dbReference>
<protein>
    <submittedName>
        <fullName evidence="4">Peptidase M23</fullName>
    </submittedName>
</protein>
<evidence type="ECO:0000259" key="3">
    <source>
        <dbReference type="Pfam" id="PF01551"/>
    </source>
</evidence>
<dbReference type="PANTHER" id="PTHR21666">
    <property type="entry name" value="PEPTIDASE-RELATED"/>
    <property type="match status" value="1"/>
</dbReference>
<feature type="chain" id="PRO_5047466120" evidence="2">
    <location>
        <begin position="24"/>
        <end position="333"/>
    </location>
</feature>
<gene>
    <name evidence="4" type="ORF">CBM15_05840</name>
</gene>
<sequence length="333" mass="38323">MKYRIAWMMTAIFILGFMPVADASAEEDTTSTKEQLLQKRMDYYVQHENILLPWYYLAAVDQYERNIQEVRKDIPKRESIIAIQFSDEFWSGILNPAENDTSPVSIAYFNGSGMDGNGDGIADRSDDSDILFTLAKYLRQYGYGEDNFKLALWDYYKNELSVNQILVIAKLYEKFGTIDLDGHTFPLSIRADYSYRGTWGANRGWGGRRIHEGTDIFAPYNTPVYSTSYGVIEVMGWNQFGGWRVGIRDNHNSYHYYAHLAYFQKGLKEGDIVEAGQVIGYVGSTGYGKEGTAGKFPPHLHYGIYKFNGRTEWAFDPYPALTRWEKEARQRKQ</sequence>
<dbReference type="EMBL" id="NHNT01000002">
    <property type="protein sequence ID" value="OUZ40033.1"/>
    <property type="molecule type" value="Genomic_DNA"/>
</dbReference>
<dbReference type="CDD" id="cd12797">
    <property type="entry name" value="M23_peptidase"/>
    <property type="match status" value="1"/>
</dbReference>
<organism evidence="4 5">
    <name type="scientific">Solibacillus kalamii</name>
    <dbReference type="NCBI Taxonomy" id="1748298"/>
    <lineage>
        <taxon>Bacteria</taxon>
        <taxon>Bacillati</taxon>
        <taxon>Bacillota</taxon>
        <taxon>Bacilli</taxon>
        <taxon>Bacillales</taxon>
        <taxon>Caryophanaceae</taxon>
        <taxon>Solibacillus</taxon>
    </lineage>
</organism>
<feature type="signal peptide" evidence="2">
    <location>
        <begin position="1"/>
        <end position="23"/>
    </location>
</feature>
<dbReference type="RefSeq" id="WP_087616190.1">
    <property type="nucleotide sequence ID" value="NZ_JAFBEY010000001.1"/>
</dbReference>
<comment type="caution">
    <text evidence="4">The sequence shown here is derived from an EMBL/GenBank/DDBJ whole genome shotgun (WGS) entry which is preliminary data.</text>
</comment>
<name>A0ABX3ZK17_9BACL</name>
<feature type="domain" description="M23ase beta-sheet core" evidence="3">
    <location>
        <begin position="210"/>
        <end position="308"/>
    </location>
</feature>
<dbReference type="PANTHER" id="PTHR21666:SF289">
    <property type="entry name" value="L-ALA--D-GLU ENDOPEPTIDASE"/>
    <property type="match status" value="1"/>
</dbReference>
<dbReference type="InterPro" id="IPR016047">
    <property type="entry name" value="M23ase_b-sheet_dom"/>
</dbReference>
<dbReference type="Proteomes" id="UP000196594">
    <property type="component" value="Unassembled WGS sequence"/>
</dbReference>
<evidence type="ECO:0000256" key="1">
    <source>
        <dbReference type="ARBA" id="ARBA00022729"/>
    </source>
</evidence>
<dbReference type="SUPFAM" id="SSF51261">
    <property type="entry name" value="Duplicated hybrid motif"/>
    <property type="match status" value="1"/>
</dbReference>
<accession>A0ABX3ZK17</accession>
<proteinExistence type="predicted"/>
<keyword evidence="5" id="KW-1185">Reference proteome</keyword>
<keyword evidence="1 2" id="KW-0732">Signal</keyword>
<reference evidence="4 5" key="1">
    <citation type="journal article" date="2017" name="Int. J. Syst. Evol. Microbiol.">
        <title>Solibacillus kalamii sp. nov., isolated from a high-efficiency particulate arrestance filter system used in the International Space Station.</title>
        <authorList>
            <person name="Checinska Sielaff A."/>
            <person name="Kumar R.M."/>
            <person name="Pal D."/>
            <person name="Mayilraj S."/>
            <person name="Venkateswaran K."/>
        </authorList>
    </citation>
    <scope>NUCLEOTIDE SEQUENCE [LARGE SCALE GENOMIC DNA]</scope>
    <source>
        <strain evidence="4 5">ISSFR-015</strain>
    </source>
</reference>